<dbReference type="PROSITE" id="PS50287">
    <property type="entry name" value="SRCR_2"/>
    <property type="match status" value="5"/>
</dbReference>
<dbReference type="InterPro" id="IPR036772">
    <property type="entry name" value="SRCR-like_dom_sf"/>
</dbReference>
<feature type="domain" description="SRCR" evidence="9">
    <location>
        <begin position="30"/>
        <end position="130"/>
    </location>
</feature>
<feature type="disulfide bond" evidence="7">
    <location>
        <begin position="373"/>
        <end position="437"/>
    </location>
</feature>
<dbReference type="PANTHER" id="PTHR48071:SF15">
    <property type="entry name" value="SRCR DOMAIN-CONTAINING PROTEIN"/>
    <property type="match status" value="1"/>
</dbReference>
<feature type="disulfide bond" evidence="7">
    <location>
        <begin position="281"/>
        <end position="342"/>
    </location>
</feature>
<feature type="domain" description="SRCR" evidence="9">
    <location>
        <begin position="243"/>
        <end position="343"/>
    </location>
</feature>
<dbReference type="PRINTS" id="PR00258">
    <property type="entry name" value="SPERACTRCPTR"/>
</dbReference>
<feature type="disulfide bond" evidence="7">
    <location>
        <begin position="55"/>
        <end position="119"/>
    </location>
</feature>
<feature type="disulfide bond" evidence="7">
    <location>
        <begin position="521"/>
        <end position="531"/>
    </location>
</feature>
<dbReference type="Gene3D" id="3.10.250.10">
    <property type="entry name" value="SRCR-like domain"/>
    <property type="match status" value="5"/>
</dbReference>
<dbReference type="PROSITE" id="PS00420">
    <property type="entry name" value="SRCR_1"/>
    <property type="match status" value="2"/>
</dbReference>
<sequence>MTYFFLNSLQVSSLSLLIPLLLPETFRDCIRLVNGNNDCSGRVEILYNGQWGTVCDDEWDMNDVAVVCRQMGCGTAVSAQTSAHFGRGSGPILLDDVRCSGSESSLTQCSHPSIGTHDCSHSEDAGVVCLDIRLVSGTDSCCGRVEIRYNGQWGTVCDDDWDMNDAAVVCRQLQCGSAISAPHSAAFGEGSGSIWLDDVVCSGSEGALTQCSHKGLGKHNCGHGEDAGVRILNIQRVGKWGIPPLVSGTDSCCGRVEIRYKGQWGTVCDDNWDMNDAAVVCRQLQCGSAISAPHSAAFGEGSGSIWLDDVECSGSEGTLTQCSHKGLGKHNCGHGEDAGVVCSGDYSIRLVNGNNGCSGRVEILYNGQWGTVCDDDWDMNDAAVVCRQLGCGRAVSAQNSAHFGQGSGPIWLDDVRCSGSESSFTLCSHPSIGTHNCGHSEDAGVGCQLPDIRLVSGSDSCCGRVEIRYKGQWGTVCDDNWDMNDAAVVCRQLQCGSAISAPQSAAFGQGSGSIWLDDIKCSGSEGTLTQCSHKGLGKNDCNHGEDAGVVCSGKSNLLHLDTLP</sequence>
<feature type="domain" description="SRCR" evidence="9">
    <location>
        <begin position="452"/>
        <end position="552"/>
    </location>
</feature>
<feature type="domain" description="SRCR" evidence="9">
    <location>
        <begin position="132"/>
        <end position="232"/>
    </location>
</feature>
<feature type="disulfide bond" evidence="7">
    <location>
        <begin position="157"/>
        <end position="221"/>
    </location>
</feature>
<protein>
    <recommendedName>
        <fullName evidence="9">SRCR domain-containing protein</fullName>
    </recommendedName>
</protein>
<keyword evidence="4" id="KW-0677">Repeat</keyword>
<feature type="disulfide bond" evidence="7">
    <location>
        <begin position="268"/>
        <end position="332"/>
    </location>
</feature>
<feature type="disulfide bond" evidence="7">
    <location>
        <begin position="68"/>
        <end position="129"/>
    </location>
</feature>
<organism evidence="10 11">
    <name type="scientific">Cyprinus carpio carpio</name>
    <dbReference type="NCBI Taxonomy" id="630221"/>
    <lineage>
        <taxon>Eukaryota</taxon>
        <taxon>Metazoa</taxon>
        <taxon>Chordata</taxon>
        <taxon>Craniata</taxon>
        <taxon>Vertebrata</taxon>
        <taxon>Euteleostomi</taxon>
        <taxon>Actinopterygii</taxon>
        <taxon>Neopterygii</taxon>
        <taxon>Teleostei</taxon>
        <taxon>Ostariophysi</taxon>
        <taxon>Cypriniformes</taxon>
        <taxon>Cyprinidae</taxon>
        <taxon>Cyprininae</taxon>
        <taxon>Cyprinus</taxon>
    </lineage>
</organism>
<dbReference type="SUPFAM" id="SSF56487">
    <property type="entry name" value="SRCR-like"/>
    <property type="match status" value="5"/>
</dbReference>
<dbReference type="Pfam" id="PF00530">
    <property type="entry name" value="SRCR"/>
    <property type="match status" value="5"/>
</dbReference>
<keyword evidence="11" id="KW-1185">Reference proteome</keyword>
<comment type="subcellular location">
    <subcellularLocation>
        <location evidence="1">Secreted</location>
    </subcellularLocation>
</comment>
<dbReference type="GO" id="GO:0005615">
    <property type="term" value="C:extracellular space"/>
    <property type="evidence" value="ECO:0007669"/>
    <property type="project" value="TreeGrafter"/>
</dbReference>
<feature type="chain" id="PRO_5039922547" description="SRCR domain-containing protein" evidence="8">
    <location>
        <begin position="24"/>
        <end position="564"/>
    </location>
</feature>
<evidence type="ECO:0000256" key="2">
    <source>
        <dbReference type="ARBA" id="ARBA00022525"/>
    </source>
</evidence>
<evidence type="ECO:0000256" key="3">
    <source>
        <dbReference type="ARBA" id="ARBA00022729"/>
    </source>
</evidence>
<reference evidence="10" key="2">
    <citation type="submission" date="2025-09" db="UniProtKB">
        <authorList>
            <consortium name="Ensembl"/>
        </authorList>
    </citation>
    <scope>IDENTIFICATION</scope>
</reference>
<keyword evidence="6" id="KW-0325">Glycoprotein</keyword>
<feature type="disulfide bond" evidence="7">
    <location>
        <begin position="386"/>
        <end position="447"/>
    </location>
</feature>
<dbReference type="GO" id="GO:0004252">
    <property type="term" value="F:serine-type endopeptidase activity"/>
    <property type="evidence" value="ECO:0007669"/>
    <property type="project" value="TreeGrafter"/>
</dbReference>
<feature type="signal peptide" evidence="8">
    <location>
        <begin position="1"/>
        <end position="23"/>
    </location>
</feature>
<comment type="caution">
    <text evidence="7">Lacks conserved residue(s) required for the propagation of feature annotation.</text>
</comment>
<evidence type="ECO:0000256" key="8">
    <source>
        <dbReference type="SAM" id="SignalP"/>
    </source>
</evidence>
<feature type="disulfide bond" evidence="7">
    <location>
        <begin position="312"/>
        <end position="322"/>
    </location>
</feature>
<accession>A0A8C1E143</accession>
<feature type="disulfide bond" evidence="7">
    <location>
        <begin position="99"/>
        <end position="109"/>
    </location>
</feature>
<evidence type="ECO:0000256" key="1">
    <source>
        <dbReference type="ARBA" id="ARBA00004613"/>
    </source>
</evidence>
<feature type="disulfide bond" evidence="7">
    <location>
        <begin position="201"/>
        <end position="211"/>
    </location>
</feature>
<feature type="disulfide bond" evidence="7">
    <location>
        <begin position="490"/>
        <end position="551"/>
    </location>
</feature>
<evidence type="ECO:0000256" key="7">
    <source>
        <dbReference type="PROSITE-ProRule" id="PRU00196"/>
    </source>
</evidence>
<keyword evidence="2" id="KW-0964">Secreted</keyword>
<dbReference type="GeneTree" id="ENSGT00950000183145"/>
<keyword evidence="5 7" id="KW-1015">Disulfide bond</keyword>
<evidence type="ECO:0000259" key="9">
    <source>
        <dbReference type="PROSITE" id="PS50287"/>
    </source>
</evidence>
<feature type="disulfide bond" evidence="7">
    <location>
        <begin position="417"/>
        <end position="427"/>
    </location>
</feature>
<evidence type="ECO:0000256" key="4">
    <source>
        <dbReference type="ARBA" id="ARBA00022737"/>
    </source>
</evidence>
<dbReference type="PANTHER" id="PTHR48071">
    <property type="entry name" value="SRCR DOMAIN-CONTAINING PROTEIN"/>
    <property type="match status" value="1"/>
</dbReference>
<dbReference type="InterPro" id="IPR001190">
    <property type="entry name" value="SRCR"/>
</dbReference>
<evidence type="ECO:0000313" key="11">
    <source>
        <dbReference type="Proteomes" id="UP001108240"/>
    </source>
</evidence>
<feature type="disulfide bond" evidence="7">
    <location>
        <begin position="477"/>
        <end position="541"/>
    </location>
</feature>
<dbReference type="Proteomes" id="UP001108240">
    <property type="component" value="Unplaced"/>
</dbReference>
<name>A0A8C1E143_CYPCA</name>
<dbReference type="SMART" id="SM00202">
    <property type="entry name" value="SR"/>
    <property type="match status" value="5"/>
</dbReference>
<dbReference type="Ensembl" id="ENSCCRT00000077554.2">
    <property type="protein sequence ID" value="ENSCCRP00000071594.2"/>
    <property type="gene ID" value="ENSCCRG00000038595.2"/>
</dbReference>
<evidence type="ECO:0000313" key="10">
    <source>
        <dbReference type="Ensembl" id="ENSCCRP00000071594.2"/>
    </source>
</evidence>
<feature type="domain" description="SRCR" evidence="9">
    <location>
        <begin position="348"/>
        <end position="448"/>
    </location>
</feature>
<dbReference type="GO" id="GO:0005886">
    <property type="term" value="C:plasma membrane"/>
    <property type="evidence" value="ECO:0007669"/>
    <property type="project" value="TreeGrafter"/>
</dbReference>
<reference evidence="10" key="1">
    <citation type="submission" date="2025-08" db="UniProtKB">
        <authorList>
            <consortium name="Ensembl"/>
        </authorList>
    </citation>
    <scope>IDENTIFICATION</scope>
</reference>
<evidence type="ECO:0000256" key="6">
    <source>
        <dbReference type="ARBA" id="ARBA00023180"/>
    </source>
</evidence>
<evidence type="ECO:0000256" key="5">
    <source>
        <dbReference type="ARBA" id="ARBA00023157"/>
    </source>
</evidence>
<dbReference type="FunFam" id="3.10.250.10:FF:000003">
    <property type="entry name" value="Deleted in malignant brain tumors 1"/>
    <property type="match status" value="1"/>
</dbReference>
<dbReference type="GO" id="GO:0031638">
    <property type="term" value="P:zymogen activation"/>
    <property type="evidence" value="ECO:0007669"/>
    <property type="project" value="TreeGrafter"/>
</dbReference>
<dbReference type="FunFam" id="3.10.250.10:FF:000002">
    <property type="entry name" value="Scavenger receptor cysteine-rich type 1 protein M130"/>
    <property type="match status" value="1"/>
</dbReference>
<proteinExistence type="predicted"/>
<dbReference type="AlphaFoldDB" id="A0A8C1E143"/>
<keyword evidence="3 8" id="KW-0732">Signal</keyword>
<dbReference type="FunFam" id="3.10.250.10:FF:000006">
    <property type="entry name" value="neurotrypsin isoform X2"/>
    <property type="match status" value="3"/>
</dbReference>